<gene>
    <name evidence="3" type="primary">aes_3</name>
    <name evidence="3" type="ORF">Ssi02_56750</name>
</gene>
<dbReference type="Pfam" id="PF00561">
    <property type="entry name" value="Abhydrolase_1"/>
    <property type="match status" value="1"/>
</dbReference>
<dbReference type="InterPro" id="IPR002918">
    <property type="entry name" value="Lipase_EstA/Esterase_EstB"/>
</dbReference>
<evidence type="ECO:0000259" key="2">
    <source>
        <dbReference type="Pfam" id="PF00561"/>
    </source>
</evidence>
<dbReference type="Proteomes" id="UP000606172">
    <property type="component" value="Unassembled WGS sequence"/>
</dbReference>
<feature type="signal peptide" evidence="1">
    <location>
        <begin position="1"/>
        <end position="25"/>
    </location>
</feature>
<evidence type="ECO:0000313" key="3">
    <source>
        <dbReference type="EMBL" id="GII95444.1"/>
    </source>
</evidence>
<dbReference type="Gene3D" id="3.40.50.1820">
    <property type="entry name" value="alpha/beta hydrolase"/>
    <property type="match status" value="1"/>
</dbReference>
<dbReference type="GO" id="GO:0016298">
    <property type="term" value="F:lipase activity"/>
    <property type="evidence" value="ECO:0007669"/>
    <property type="project" value="TreeGrafter"/>
</dbReference>
<dbReference type="PANTHER" id="PTHR32015:SF1">
    <property type="entry name" value="LIPASE"/>
    <property type="match status" value="1"/>
</dbReference>
<evidence type="ECO:0000256" key="1">
    <source>
        <dbReference type="SAM" id="SignalP"/>
    </source>
</evidence>
<feature type="chain" id="PRO_5039608090" evidence="1">
    <location>
        <begin position="26"/>
        <end position="349"/>
    </location>
</feature>
<accession>A0A919RN08</accession>
<dbReference type="SUPFAM" id="SSF53474">
    <property type="entry name" value="alpha/beta-Hydrolases"/>
    <property type="match status" value="1"/>
</dbReference>
<proteinExistence type="predicted"/>
<comment type="caution">
    <text evidence="3">The sequence shown here is derived from an EMBL/GenBank/DDBJ whole genome shotgun (WGS) entry which is preliminary data.</text>
</comment>
<keyword evidence="1" id="KW-0732">Signal</keyword>
<dbReference type="InterPro" id="IPR000073">
    <property type="entry name" value="AB_hydrolase_1"/>
</dbReference>
<dbReference type="PANTHER" id="PTHR32015">
    <property type="entry name" value="FASTING INDUCED LIPASE"/>
    <property type="match status" value="1"/>
</dbReference>
<organism evidence="3 4">
    <name type="scientific">Sinosporangium siamense</name>
    <dbReference type="NCBI Taxonomy" id="1367973"/>
    <lineage>
        <taxon>Bacteria</taxon>
        <taxon>Bacillati</taxon>
        <taxon>Actinomycetota</taxon>
        <taxon>Actinomycetes</taxon>
        <taxon>Streptosporangiales</taxon>
        <taxon>Streptosporangiaceae</taxon>
        <taxon>Sinosporangium</taxon>
    </lineage>
</organism>
<dbReference type="InterPro" id="IPR029058">
    <property type="entry name" value="AB_hydrolase_fold"/>
</dbReference>
<reference evidence="3" key="1">
    <citation type="submission" date="2021-01" db="EMBL/GenBank/DDBJ databases">
        <title>Whole genome shotgun sequence of Sinosporangium siamense NBRC 109515.</title>
        <authorList>
            <person name="Komaki H."/>
            <person name="Tamura T."/>
        </authorList>
    </citation>
    <scope>NUCLEOTIDE SEQUENCE</scope>
    <source>
        <strain evidence="3">NBRC 109515</strain>
    </source>
</reference>
<dbReference type="GO" id="GO:0016042">
    <property type="term" value="P:lipid catabolic process"/>
    <property type="evidence" value="ECO:0007669"/>
    <property type="project" value="InterPro"/>
</dbReference>
<dbReference type="AlphaFoldDB" id="A0A919RN08"/>
<dbReference type="EMBL" id="BOOW01000036">
    <property type="protein sequence ID" value="GII95444.1"/>
    <property type="molecule type" value="Genomic_DNA"/>
</dbReference>
<protein>
    <submittedName>
        <fullName evidence="3">Lipase</fullName>
    </submittedName>
</protein>
<keyword evidence="4" id="KW-1185">Reference proteome</keyword>
<name>A0A919RN08_9ACTN</name>
<evidence type="ECO:0000313" key="4">
    <source>
        <dbReference type="Proteomes" id="UP000606172"/>
    </source>
</evidence>
<feature type="domain" description="AB hydrolase-1" evidence="2">
    <location>
        <begin position="104"/>
        <end position="209"/>
    </location>
</feature>
<sequence>MLTMRTLSGFTLAATLFTTTTLSMAGSASTAGAVSAAGAAGAAGAASMMSTASMRSTGAAVADPVPHGFTTFPGAFLASLAKPDESPPGANDWACAPSARRPVPVVLIHGTWANAFNVWNELAPTLKRDGYCVYALNYGGAPGIPLKATAPVPDSAKELAGFVDKVLTATGAAEVDLVGHSQGGGVMPRWYLKYHDGGPKVRKLIGLAPANHGTTVSGVSTLAAALGILGIPGLKPGDAGPNMFAGSEFNRVLDQGGDTVPSVEYVTVVSRYDGVVTPYTNQFLTAGPGAKVTNILLQNICPLDLTKHLDMTYAPAALQLVRNHLDPATARQPSCRPALPFISRLRPQR</sequence>